<dbReference type="Pfam" id="PF00892">
    <property type="entry name" value="EamA"/>
    <property type="match status" value="1"/>
</dbReference>
<dbReference type="PANTHER" id="PTHR32322:SF9">
    <property type="entry name" value="AMINO-ACID METABOLITE EFFLUX PUMP-RELATED"/>
    <property type="match status" value="1"/>
</dbReference>
<keyword evidence="8" id="KW-1185">Reference proteome</keyword>
<keyword evidence="4 5" id="KW-0472">Membrane</keyword>
<evidence type="ECO:0000256" key="5">
    <source>
        <dbReference type="SAM" id="Phobius"/>
    </source>
</evidence>
<feature type="transmembrane region" description="Helical" evidence="5">
    <location>
        <begin position="21"/>
        <end position="41"/>
    </location>
</feature>
<feature type="transmembrane region" description="Helical" evidence="5">
    <location>
        <begin position="135"/>
        <end position="155"/>
    </location>
</feature>
<proteinExistence type="predicted"/>
<evidence type="ECO:0000256" key="1">
    <source>
        <dbReference type="ARBA" id="ARBA00004141"/>
    </source>
</evidence>
<dbReference type="InterPro" id="IPR050638">
    <property type="entry name" value="AA-Vitamin_Transporters"/>
</dbReference>
<evidence type="ECO:0000313" key="7">
    <source>
        <dbReference type="EMBL" id="SPF27811.1"/>
    </source>
</evidence>
<organism evidence="7 8">
    <name type="scientific">Pontivivens insulae</name>
    <dbReference type="NCBI Taxonomy" id="1639689"/>
    <lineage>
        <taxon>Bacteria</taxon>
        <taxon>Pseudomonadati</taxon>
        <taxon>Pseudomonadota</taxon>
        <taxon>Alphaproteobacteria</taxon>
        <taxon>Rhodobacterales</taxon>
        <taxon>Paracoccaceae</taxon>
        <taxon>Pontivivens</taxon>
    </lineage>
</organism>
<accession>A0A2R8A6E5</accession>
<dbReference type="RefSeq" id="WP_306438834.1">
    <property type="nucleotide sequence ID" value="NZ_OMKW01000001.1"/>
</dbReference>
<feature type="transmembrane region" description="Helical" evidence="5">
    <location>
        <begin position="192"/>
        <end position="210"/>
    </location>
</feature>
<reference evidence="7 8" key="1">
    <citation type="submission" date="2018-03" db="EMBL/GenBank/DDBJ databases">
        <authorList>
            <person name="Keele B.F."/>
        </authorList>
    </citation>
    <scope>NUCLEOTIDE SEQUENCE [LARGE SCALE GENOMIC DNA]</scope>
    <source>
        <strain evidence="7 8">CeCT 8812</strain>
    </source>
</reference>
<feature type="transmembrane region" description="Helical" evidence="5">
    <location>
        <begin position="161"/>
        <end position="180"/>
    </location>
</feature>
<gene>
    <name evidence="7" type="ORF">POI8812_00106</name>
</gene>
<dbReference type="InterPro" id="IPR000620">
    <property type="entry name" value="EamA_dom"/>
</dbReference>
<sequence length="302" mass="30591">MLREGHLNVSGAFRPICQKKGMRLILTILIVLIAFAANSVLTRAGLVAGGIGPGDFTAIRLVSGAGMLAILVALQGGRPWEGGSLAGTGSLFVYAAAFSTAYIVMDAGLGALVLFGAVQVTMFAGAIMQGERPGLWRWVGSALGLAGLALLGVPGADAPPVWALALMIGSGVAWGLYSLVGARSGPPLRATAANFLWAAPLGLLFAVIMVEDVPQAAGIALAVASGAVTSGLGYALWYRVLPRLEATQAALAQLTVPLIALAGGMVFLGEPATLRFALSAVLILGGVALGLLLGRKKLPDGD</sequence>
<dbReference type="EMBL" id="OMKW01000001">
    <property type="protein sequence ID" value="SPF27811.1"/>
    <property type="molecule type" value="Genomic_DNA"/>
</dbReference>
<dbReference type="GO" id="GO:0016020">
    <property type="term" value="C:membrane"/>
    <property type="evidence" value="ECO:0007669"/>
    <property type="project" value="UniProtKB-SubCell"/>
</dbReference>
<feature type="domain" description="EamA" evidence="6">
    <location>
        <begin position="162"/>
        <end position="289"/>
    </location>
</feature>
<dbReference type="PANTHER" id="PTHR32322">
    <property type="entry name" value="INNER MEMBRANE TRANSPORTER"/>
    <property type="match status" value="1"/>
</dbReference>
<evidence type="ECO:0000256" key="2">
    <source>
        <dbReference type="ARBA" id="ARBA00022692"/>
    </source>
</evidence>
<dbReference type="AlphaFoldDB" id="A0A2R8A6E5"/>
<protein>
    <recommendedName>
        <fullName evidence="6">EamA domain-containing protein</fullName>
    </recommendedName>
</protein>
<feature type="transmembrane region" description="Helical" evidence="5">
    <location>
        <begin position="86"/>
        <end position="105"/>
    </location>
</feature>
<feature type="transmembrane region" description="Helical" evidence="5">
    <location>
        <begin position="249"/>
        <end position="268"/>
    </location>
</feature>
<feature type="transmembrane region" description="Helical" evidence="5">
    <location>
        <begin position="111"/>
        <end position="128"/>
    </location>
</feature>
<keyword evidence="3 5" id="KW-1133">Transmembrane helix</keyword>
<feature type="transmembrane region" description="Helical" evidence="5">
    <location>
        <begin position="216"/>
        <end position="237"/>
    </location>
</feature>
<name>A0A2R8A6E5_9RHOB</name>
<dbReference type="SUPFAM" id="SSF103481">
    <property type="entry name" value="Multidrug resistance efflux transporter EmrE"/>
    <property type="match status" value="2"/>
</dbReference>
<evidence type="ECO:0000256" key="3">
    <source>
        <dbReference type="ARBA" id="ARBA00022989"/>
    </source>
</evidence>
<feature type="transmembrane region" description="Helical" evidence="5">
    <location>
        <begin position="274"/>
        <end position="294"/>
    </location>
</feature>
<dbReference type="InterPro" id="IPR037185">
    <property type="entry name" value="EmrE-like"/>
</dbReference>
<evidence type="ECO:0000259" key="6">
    <source>
        <dbReference type="Pfam" id="PF00892"/>
    </source>
</evidence>
<keyword evidence="2 5" id="KW-0812">Transmembrane</keyword>
<evidence type="ECO:0000313" key="8">
    <source>
        <dbReference type="Proteomes" id="UP000244932"/>
    </source>
</evidence>
<evidence type="ECO:0000256" key="4">
    <source>
        <dbReference type="ARBA" id="ARBA00023136"/>
    </source>
</evidence>
<feature type="transmembrane region" description="Helical" evidence="5">
    <location>
        <begin position="56"/>
        <end position="74"/>
    </location>
</feature>
<dbReference type="Proteomes" id="UP000244932">
    <property type="component" value="Unassembled WGS sequence"/>
</dbReference>
<comment type="subcellular location">
    <subcellularLocation>
        <location evidence="1">Membrane</location>
        <topology evidence="1">Multi-pass membrane protein</topology>
    </subcellularLocation>
</comment>